<sequence>MEQATPAQDTPKNNIHEENTPQPPSPAIPLVQPSSQPAAADESSKTPEKQTSSKTWVWVLMAYLCLFVVTGYIAFIHQTPILHADEQQRIFSSIQDQESRTLISSLFKEEVANFKEKQSIATQSFHIILGGLMGFLSALGAGVVGRKS</sequence>
<feature type="transmembrane region" description="Helical" evidence="2">
    <location>
        <begin position="55"/>
        <end position="75"/>
    </location>
</feature>
<dbReference type="EMBL" id="JAPMOU010000002">
    <property type="protein sequence ID" value="MDE1460681.1"/>
    <property type="molecule type" value="Genomic_DNA"/>
</dbReference>
<evidence type="ECO:0000313" key="4">
    <source>
        <dbReference type="Proteomes" id="UP001528823"/>
    </source>
</evidence>
<reference evidence="3 4" key="1">
    <citation type="submission" date="2022-11" db="EMBL/GenBank/DDBJ databases">
        <title>Spartinivicinus poritis sp. nov., isolated from scleractinian coral Porites lutea.</title>
        <authorList>
            <person name="Zhang G."/>
            <person name="Cai L."/>
            <person name="Wei Q."/>
        </authorList>
    </citation>
    <scope>NUCLEOTIDE SEQUENCE [LARGE SCALE GENOMIC DNA]</scope>
    <source>
        <strain evidence="3 4">A2-2</strain>
    </source>
</reference>
<proteinExistence type="predicted"/>
<feature type="transmembrane region" description="Helical" evidence="2">
    <location>
        <begin position="125"/>
        <end position="145"/>
    </location>
</feature>
<protein>
    <submittedName>
        <fullName evidence="3">Uncharacterized protein</fullName>
    </submittedName>
</protein>
<accession>A0ABT5U3X6</accession>
<dbReference type="Proteomes" id="UP001528823">
    <property type="component" value="Unassembled WGS sequence"/>
</dbReference>
<keyword evidence="4" id="KW-1185">Reference proteome</keyword>
<evidence type="ECO:0000256" key="2">
    <source>
        <dbReference type="SAM" id="Phobius"/>
    </source>
</evidence>
<organism evidence="3 4">
    <name type="scientific">Spartinivicinus poritis</name>
    <dbReference type="NCBI Taxonomy" id="2994640"/>
    <lineage>
        <taxon>Bacteria</taxon>
        <taxon>Pseudomonadati</taxon>
        <taxon>Pseudomonadota</taxon>
        <taxon>Gammaproteobacteria</taxon>
        <taxon>Oceanospirillales</taxon>
        <taxon>Zooshikellaceae</taxon>
        <taxon>Spartinivicinus</taxon>
    </lineage>
</organism>
<evidence type="ECO:0000313" key="3">
    <source>
        <dbReference type="EMBL" id="MDE1460681.1"/>
    </source>
</evidence>
<keyword evidence="2" id="KW-0472">Membrane</keyword>
<feature type="compositionally biased region" description="Polar residues" evidence="1">
    <location>
        <begin position="1"/>
        <end position="13"/>
    </location>
</feature>
<feature type="region of interest" description="Disordered" evidence="1">
    <location>
        <begin position="1"/>
        <end position="52"/>
    </location>
</feature>
<comment type="caution">
    <text evidence="3">The sequence shown here is derived from an EMBL/GenBank/DDBJ whole genome shotgun (WGS) entry which is preliminary data.</text>
</comment>
<name>A0ABT5U3X6_9GAMM</name>
<dbReference type="RefSeq" id="WP_274687053.1">
    <property type="nucleotide sequence ID" value="NZ_JAPMOU010000002.1"/>
</dbReference>
<evidence type="ECO:0000256" key="1">
    <source>
        <dbReference type="SAM" id="MobiDB-lite"/>
    </source>
</evidence>
<keyword evidence="2" id="KW-1133">Transmembrane helix</keyword>
<keyword evidence="2" id="KW-0812">Transmembrane</keyword>
<gene>
    <name evidence="3" type="ORF">ORQ98_01750</name>
</gene>